<accession>A0ABX7JMB2</accession>
<protein>
    <submittedName>
        <fullName evidence="1">Phage gp6-like head-tail connector protein</fullName>
    </submittedName>
</protein>
<evidence type="ECO:0000313" key="1">
    <source>
        <dbReference type="EMBL" id="QRZ15398.1"/>
    </source>
</evidence>
<dbReference type="CDD" id="cd08054">
    <property type="entry name" value="gp6"/>
    <property type="match status" value="1"/>
</dbReference>
<dbReference type="EMBL" id="CP070371">
    <property type="protein sequence ID" value="QRZ15398.1"/>
    <property type="molecule type" value="Genomic_DNA"/>
</dbReference>
<organism evidence="1 2">
    <name type="scientific">Paracoccus methylovorus</name>
    <dbReference type="NCBI Taxonomy" id="2812658"/>
    <lineage>
        <taxon>Bacteria</taxon>
        <taxon>Pseudomonadati</taxon>
        <taxon>Pseudomonadota</taxon>
        <taxon>Alphaproteobacteria</taxon>
        <taxon>Rhodobacterales</taxon>
        <taxon>Paracoccaceae</taxon>
        <taxon>Paracoccus</taxon>
    </lineage>
</organism>
<evidence type="ECO:0000313" key="2">
    <source>
        <dbReference type="Proteomes" id="UP000663629"/>
    </source>
</evidence>
<dbReference type="Pfam" id="PF05135">
    <property type="entry name" value="Phage_connect_1"/>
    <property type="match status" value="1"/>
</dbReference>
<keyword evidence="2" id="KW-1185">Reference proteome</keyword>
<reference evidence="1 2" key="1">
    <citation type="submission" date="2021-02" db="EMBL/GenBank/DDBJ databases">
        <title>Paracoccus methylovroum sp.nov., a new methanol and methylamine utilizing methylotrophic denitrifer.</title>
        <authorList>
            <person name="Timsy T."/>
            <person name="Behrendt U."/>
            <person name="Ulrich A."/>
            <person name="Spanner T."/>
            <person name="Foesel B.U."/>
            <person name="Horn M.A."/>
            <person name="Kolb S."/>
        </authorList>
    </citation>
    <scope>NUCLEOTIDE SEQUENCE [LARGE SCALE GENOMIC DNA]</scope>
    <source>
        <strain evidence="1 2">H4-D09</strain>
    </source>
</reference>
<name>A0ABX7JMB2_9RHOB</name>
<dbReference type="NCBIfam" id="TIGR01560">
    <property type="entry name" value="put_DNA_pack"/>
    <property type="match status" value="1"/>
</dbReference>
<gene>
    <name evidence="1" type="ORF">JWJ88_13665</name>
</gene>
<dbReference type="Proteomes" id="UP000663629">
    <property type="component" value="Chromosome 2"/>
</dbReference>
<dbReference type="InterPro" id="IPR021146">
    <property type="entry name" value="Phage_gp6-like_head-tail"/>
</dbReference>
<dbReference type="Gene3D" id="1.10.3230.30">
    <property type="entry name" value="Phage gp6-like head-tail connector protein"/>
    <property type="match status" value="1"/>
</dbReference>
<proteinExistence type="predicted"/>
<dbReference type="InterPro" id="IPR006450">
    <property type="entry name" value="Phage_HK97_gp6-like"/>
</dbReference>
<sequence>MAIVTLEQMKDQLGLTADQDADDALISGKIEAAQDHVERLLGYTFAERYPDPAIIPASLKEAVMQLAAWWFENREAVSDVSRSLPFGVAEIVNEYREWAF</sequence>
<dbReference type="RefSeq" id="WP_205296344.1">
    <property type="nucleotide sequence ID" value="NZ_CP070371.1"/>
</dbReference>